<dbReference type="STRING" id="1513271.XM47_10715"/>
<evidence type="ECO:0000313" key="5">
    <source>
        <dbReference type="Proteomes" id="UP000037600"/>
    </source>
</evidence>
<evidence type="ECO:0000256" key="1">
    <source>
        <dbReference type="PIRNR" id="PIRNR006162"/>
    </source>
</evidence>
<protein>
    <recommendedName>
        <fullName evidence="1">Phosphatidylglycerophosphatase A</fullName>
        <ecNumber evidence="1">3.1.3.27</ecNumber>
    </recommendedName>
    <alternativeName>
        <fullName evidence="1">Phosphatidylglycerolphosphate phosphatase A</fullName>
    </alternativeName>
</protein>
<evidence type="ECO:0000313" key="4">
    <source>
        <dbReference type="EMBL" id="KMT65196.1"/>
    </source>
</evidence>
<comment type="caution">
    <text evidence="4">The sequence shown here is derived from an EMBL/GenBank/DDBJ whole genome shotgun (WGS) entry which is preliminary data.</text>
</comment>
<dbReference type="GO" id="GO:0046872">
    <property type="term" value="F:metal ion binding"/>
    <property type="evidence" value="ECO:0007669"/>
    <property type="project" value="UniProtKB-KW"/>
</dbReference>
<dbReference type="InterPro" id="IPR026037">
    <property type="entry name" value="PgpA"/>
</dbReference>
<keyword evidence="1" id="KW-0997">Cell inner membrane</keyword>
<dbReference type="PANTHER" id="PTHR36305:SF1">
    <property type="entry name" value="PHOSPHATIDYLGLYCEROPHOSPHATASE A"/>
    <property type="match status" value="1"/>
</dbReference>
<dbReference type="GO" id="GO:0009395">
    <property type="term" value="P:phospholipid catabolic process"/>
    <property type="evidence" value="ECO:0007669"/>
    <property type="project" value="UniProtKB-KW"/>
</dbReference>
<dbReference type="PATRIC" id="fig|1513271.3.peg.2182"/>
<keyword evidence="5" id="KW-1185">Reference proteome</keyword>
<evidence type="ECO:0000256" key="2">
    <source>
        <dbReference type="SAM" id="Phobius"/>
    </source>
</evidence>
<keyword evidence="1" id="KW-1208">Phospholipid metabolism</keyword>
<keyword evidence="1" id="KW-0378">Hydrolase</keyword>
<dbReference type="Proteomes" id="UP000037600">
    <property type="component" value="Unassembled WGS sequence"/>
</dbReference>
<comment type="cofactor">
    <cofactor evidence="1">
        <name>Mg(2+)</name>
        <dbReference type="ChEBI" id="CHEBI:18420"/>
    </cofactor>
</comment>
<organism evidence="4 5">
    <name type="scientific">Catenovulum maritimum</name>
    <dbReference type="NCBI Taxonomy" id="1513271"/>
    <lineage>
        <taxon>Bacteria</taxon>
        <taxon>Pseudomonadati</taxon>
        <taxon>Pseudomonadota</taxon>
        <taxon>Gammaproteobacteria</taxon>
        <taxon>Alteromonadales</taxon>
        <taxon>Alteromonadaceae</taxon>
        <taxon>Catenovulum</taxon>
    </lineage>
</organism>
<dbReference type="GO" id="GO:0005886">
    <property type="term" value="C:plasma membrane"/>
    <property type="evidence" value="ECO:0007669"/>
    <property type="project" value="UniProtKB-SubCell"/>
</dbReference>
<keyword evidence="1" id="KW-1003">Cell membrane</keyword>
<dbReference type="EC" id="3.1.3.27" evidence="1"/>
<sequence length="170" mass="19017">MNILRKLEIRPELKTISWLNPIHFLSLGFGSGLAPIAPGTFGTIAAIPVYLAMQLLPPSFYISLTLIFMFAGFWFCGYTAKALNTHDHPAIVWDEVVGLLITLSIFPFSWITLLLGFLLFRLFDIIKPWPISWLDKHVHGGVGIMLDDVLAGLMAWGCLWLISSYLVPLS</sequence>
<dbReference type="CDD" id="cd06971">
    <property type="entry name" value="PgpA"/>
    <property type="match status" value="1"/>
</dbReference>
<keyword evidence="1 2" id="KW-0472">Membrane</keyword>
<dbReference type="PANTHER" id="PTHR36305">
    <property type="entry name" value="PHOSPHATIDYLGLYCEROPHOSPHATASE A"/>
    <property type="match status" value="1"/>
</dbReference>
<dbReference type="Pfam" id="PF04608">
    <property type="entry name" value="PgpA"/>
    <property type="match status" value="1"/>
</dbReference>
<comment type="subcellular location">
    <subcellularLocation>
        <location evidence="1">Cell inner membrane</location>
        <topology evidence="1">Multi-pass membrane protein</topology>
    </subcellularLocation>
</comment>
<dbReference type="RefSeq" id="WP_048692361.1">
    <property type="nucleotide sequence ID" value="NZ_KQ130490.1"/>
</dbReference>
<dbReference type="PIRSF" id="PIRSF006162">
    <property type="entry name" value="PgpA"/>
    <property type="match status" value="1"/>
</dbReference>
<feature type="transmembrane region" description="Helical" evidence="2">
    <location>
        <begin position="100"/>
        <end position="123"/>
    </location>
</feature>
<dbReference type="EMBL" id="LAZL01000015">
    <property type="protein sequence ID" value="KMT65196.1"/>
    <property type="molecule type" value="Genomic_DNA"/>
</dbReference>
<dbReference type="InterPro" id="IPR007686">
    <property type="entry name" value="YutG/PgpA"/>
</dbReference>
<comment type="catalytic activity">
    <reaction evidence="1">
        <text>a 1,2-diacyl-sn-glycero-3-phospho-(1'-sn-glycero-3'-phosphate) + H2O = a 1,2-diacyl-sn-glycero-3-phospho-(1'-sn-glycerol) + phosphate</text>
        <dbReference type="Rhea" id="RHEA:33751"/>
        <dbReference type="ChEBI" id="CHEBI:15377"/>
        <dbReference type="ChEBI" id="CHEBI:43474"/>
        <dbReference type="ChEBI" id="CHEBI:60110"/>
        <dbReference type="ChEBI" id="CHEBI:64716"/>
        <dbReference type="EC" id="3.1.3.27"/>
    </reaction>
</comment>
<dbReference type="GO" id="GO:0006655">
    <property type="term" value="P:phosphatidylglycerol biosynthetic process"/>
    <property type="evidence" value="ECO:0007669"/>
    <property type="project" value="UniProtKB-UniPathway"/>
</dbReference>
<keyword evidence="1" id="KW-0595">Phospholipid degradation</keyword>
<dbReference type="GO" id="GO:0008962">
    <property type="term" value="F:phosphatidylglycerophosphatase activity"/>
    <property type="evidence" value="ECO:0007669"/>
    <property type="project" value="UniProtKB-EC"/>
</dbReference>
<keyword evidence="2" id="KW-1133">Transmembrane helix</keyword>
<dbReference type="AlphaFoldDB" id="A0A0J8JKY1"/>
<feature type="transmembrane region" description="Helical" evidence="2">
    <location>
        <begin position="60"/>
        <end position="80"/>
    </location>
</feature>
<evidence type="ECO:0000259" key="3">
    <source>
        <dbReference type="Pfam" id="PF04608"/>
    </source>
</evidence>
<dbReference type="UniPathway" id="UPA00084">
    <property type="reaction ID" value="UER00504"/>
</dbReference>
<feature type="domain" description="YutG/PgpA" evidence="3">
    <location>
        <begin position="25"/>
        <end position="162"/>
    </location>
</feature>
<accession>A0A0J8JKY1</accession>
<keyword evidence="1" id="KW-0443">Lipid metabolism</keyword>
<dbReference type="InterPro" id="IPR036681">
    <property type="entry name" value="PgpA-like_sf"/>
</dbReference>
<keyword evidence="1" id="KW-0479">Metal-binding</keyword>
<name>A0A0J8JKY1_9ALTE</name>
<gene>
    <name evidence="4" type="ORF">XM47_10715</name>
</gene>
<feature type="transmembrane region" description="Helical" evidence="2">
    <location>
        <begin position="144"/>
        <end position="167"/>
    </location>
</feature>
<proteinExistence type="predicted"/>
<keyword evidence="1" id="KW-0442">Lipid degradation</keyword>
<keyword evidence="1 2" id="KW-0812">Transmembrane</keyword>
<dbReference type="SUPFAM" id="SSF101307">
    <property type="entry name" value="YutG-like"/>
    <property type="match status" value="1"/>
</dbReference>
<feature type="transmembrane region" description="Helical" evidence="2">
    <location>
        <begin position="33"/>
        <end position="53"/>
    </location>
</feature>
<reference evidence="4 5" key="1">
    <citation type="submission" date="2015-04" db="EMBL/GenBank/DDBJ databases">
        <title>Draft Genome Sequence of the Novel Agar-Digesting Marine Bacterium Q1.</title>
        <authorList>
            <person name="Li Y."/>
            <person name="Li D."/>
            <person name="Chen G."/>
            <person name="Du Z."/>
        </authorList>
    </citation>
    <scope>NUCLEOTIDE SEQUENCE [LARGE SCALE GENOMIC DNA]</scope>
    <source>
        <strain evidence="4 5">Q1</strain>
    </source>
</reference>
<comment type="pathway">
    <text evidence="1">Phospholipid metabolism; phosphatidylglycerol biosynthesis; phosphatidylglycerol from CDP-diacylglycerol: step 2/2.</text>
</comment>
<comment type="function">
    <text evidence="1">Lipid phosphatase which dephosphorylates phosphatidylglycerophosphate (PGP) to phosphatidylglycerol (PG).</text>
</comment>
<keyword evidence="1" id="KW-0460">Magnesium</keyword>